<reference evidence="2" key="1">
    <citation type="submission" date="2017-09" db="EMBL/GenBank/DDBJ databases">
        <title>Depth-based differentiation of microbial function through sediment-hosted aquifers and enrichment of novel symbionts in the deep terrestrial subsurface.</title>
        <authorList>
            <person name="Probst A.J."/>
            <person name="Ladd B."/>
            <person name="Jarett J.K."/>
            <person name="Geller-Mcgrath D.E."/>
            <person name="Sieber C.M.K."/>
            <person name="Emerson J.B."/>
            <person name="Anantharaman K."/>
            <person name="Thomas B.C."/>
            <person name="Malmstrom R."/>
            <person name="Stieglmeier M."/>
            <person name="Klingl A."/>
            <person name="Woyke T."/>
            <person name="Ryan C.M."/>
            <person name="Banfield J.F."/>
        </authorList>
    </citation>
    <scope>NUCLEOTIDE SEQUENCE [LARGE SCALE GENOMIC DNA]</scope>
</reference>
<dbReference type="EMBL" id="PFQB01000093">
    <property type="protein sequence ID" value="PJA13216.1"/>
    <property type="molecule type" value="Genomic_DNA"/>
</dbReference>
<dbReference type="PANTHER" id="PTHR46438:SF2">
    <property type="entry name" value="ALPHA_BETA-HYDROLASES SUPERFAMILY PROTEIN"/>
    <property type="match status" value="1"/>
</dbReference>
<dbReference type="Gene3D" id="3.40.50.1820">
    <property type="entry name" value="alpha/beta hydrolase"/>
    <property type="match status" value="1"/>
</dbReference>
<evidence type="ECO:0000313" key="1">
    <source>
        <dbReference type="EMBL" id="PJA13216.1"/>
    </source>
</evidence>
<evidence type="ECO:0000313" key="2">
    <source>
        <dbReference type="Proteomes" id="UP000228952"/>
    </source>
</evidence>
<protein>
    <recommendedName>
        <fullName evidence="3">Serine aminopeptidase S33 domain-containing protein</fullName>
    </recommendedName>
</protein>
<sequence length="309" mass="35697">MITLPPQLIKEAVVGKSTIRYGDIPPTKTSDENTAILFIAGQKSPLERFFALSEYFSQYYRTYNYEIPGFGVAKRNPASPATIQTLSDEIGEFIEKVITEPKVIIVAGSVAFWFATQALLDNKNIQQRVVKLISLFGMLGKDTFTISPIKKSIVLATCNLAKTRIMTNLVESLLRNDRIVRWYSKHLIRKRHLSHLPIETQREFEEFEIFLIKTGDWGIHFSTLSQYLTKNIERTKHISTPLLALYTQNDEYFPLENQKRMFAQVYTDITWVKMESKRHAPLIVKDYKEYRDIVPETTITEFLTRSGTV</sequence>
<name>A0A2M7W1K7_9BACT</name>
<organism evidence="1 2">
    <name type="scientific">Candidatus Dojkabacteria bacterium CG_4_10_14_0_2_um_filter_Dojkabacteria_WS6_41_15</name>
    <dbReference type="NCBI Taxonomy" id="2014249"/>
    <lineage>
        <taxon>Bacteria</taxon>
        <taxon>Candidatus Dojkabacteria</taxon>
    </lineage>
</organism>
<dbReference type="InterPro" id="IPR029058">
    <property type="entry name" value="AB_hydrolase_fold"/>
</dbReference>
<dbReference type="SUPFAM" id="SSF53474">
    <property type="entry name" value="alpha/beta-Hydrolases"/>
    <property type="match status" value="1"/>
</dbReference>
<gene>
    <name evidence="1" type="ORF">COX64_03615</name>
</gene>
<accession>A0A2M7W1K7</accession>
<proteinExistence type="predicted"/>
<dbReference type="PANTHER" id="PTHR46438">
    <property type="entry name" value="ALPHA/BETA-HYDROLASES SUPERFAMILY PROTEIN"/>
    <property type="match status" value="1"/>
</dbReference>
<dbReference type="AlphaFoldDB" id="A0A2M7W1K7"/>
<comment type="caution">
    <text evidence="1">The sequence shown here is derived from an EMBL/GenBank/DDBJ whole genome shotgun (WGS) entry which is preliminary data.</text>
</comment>
<dbReference type="Proteomes" id="UP000228952">
    <property type="component" value="Unassembled WGS sequence"/>
</dbReference>
<evidence type="ECO:0008006" key="3">
    <source>
        <dbReference type="Google" id="ProtNLM"/>
    </source>
</evidence>